<dbReference type="InParanoid" id="A0A0D2J611"/>
<evidence type="ECO:0000256" key="1">
    <source>
        <dbReference type="ARBA" id="ARBA00004117"/>
    </source>
</evidence>
<gene>
    <name evidence="8" type="ORF">X474_13670</name>
</gene>
<evidence type="ECO:0000313" key="8">
    <source>
        <dbReference type="EMBL" id="KIX13529.1"/>
    </source>
</evidence>
<keyword evidence="3 4" id="KW-0975">Bacterial flagellum</keyword>
<dbReference type="GO" id="GO:0009425">
    <property type="term" value="C:bacterial-type flagellum basal body"/>
    <property type="evidence" value="ECO:0007669"/>
    <property type="project" value="UniProtKB-SubCell"/>
</dbReference>
<dbReference type="InterPro" id="IPR010930">
    <property type="entry name" value="Flg_bb/hook_C_dom"/>
</dbReference>
<reference evidence="8 9" key="1">
    <citation type="submission" date="2013-11" db="EMBL/GenBank/DDBJ databases">
        <title>Metagenomic analysis of a methanogenic consortium involved in long chain n-alkane degradation.</title>
        <authorList>
            <person name="Davidova I.A."/>
            <person name="Callaghan A.V."/>
            <person name="Wawrik B."/>
            <person name="Pruitt S."/>
            <person name="Marks C."/>
            <person name="Duncan K.E."/>
            <person name="Suflita J.M."/>
        </authorList>
    </citation>
    <scope>NUCLEOTIDE SEQUENCE [LARGE SCALE GENOMIC DNA]</scope>
    <source>
        <strain evidence="8 9">SPR</strain>
    </source>
</reference>
<dbReference type="InterPro" id="IPR053967">
    <property type="entry name" value="LlgE_F_G-like_D1"/>
</dbReference>
<dbReference type="PANTHER" id="PTHR30435">
    <property type="entry name" value="FLAGELLAR PROTEIN"/>
    <property type="match status" value="1"/>
</dbReference>
<evidence type="ECO:0000259" key="6">
    <source>
        <dbReference type="Pfam" id="PF06429"/>
    </source>
</evidence>
<dbReference type="Pfam" id="PF22692">
    <property type="entry name" value="LlgE_F_G_D1"/>
    <property type="match status" value="1"/>
</dbReference>
<feature type="domain" description="Flagellar basal-body/hook protein C-terminal" evidence="6">
    <location>
        <begin position="187"/>
        <end position="230"/>
    </location>
</feature>
<dbReference type="InterPro" id="IPR037925">
    <property type="entry name" value="FlgE/F/G-like"/>
</dbReference>
<evidence type="ECO:0000256" key="2">
    <source>
        <dbReference type="ARBA" id="ARBA00009677"/>
    </source>
</evidence>
<evidence type="ECO:0000313" key="9">
    <source>
        <dbReference type="Proteomes" id="UP000032233"/>
    </source>
</evidence>
<evidence type="ECO:0000256" key="3">
    <source>
        <dbReference type="ARBA" id="ARBA00023143"/>
    </source>
</evidence>
<comment type="similarity">
    <text evidence="2 4">Belongs to the flagella basal body rod proteins family.</text>
</comment>
<dbReference type="PROSITE" id="PS00588">
    <property type="entry name" value="FLAGELLA_BB_ROD"/>
    <property type="match status" value="1"/>
</dbReference>
<comment type="caution">
    <text evidence="8">The sequence shown here is derived from an EMBL/GenBank/DDBJ whole genome shotgun (WGS) entry which is preliminary data.</text>
</comment>
<dbReference type="STRING" id="1429043.X474_13670"/>
<dbReference type="InterPro" id="IPR019776">
    <property type="entry name" value="Flagellar_basal_body_rod_CS"/>
</dbReference>
<name>A0A0D2J611_9BACT</name>
<evidence type="ECO:0000259" key="5">
    <source>
        <dbReference type="Pfam" id="PF00460"/>
    </source>
</evidence>
<feature type="domain" description="Flagellar basal body rod protein N-terminal" evidence="5">
    <location>
        <begin position="20"/>
        <end position="40"/>
    </location>
</feature>
<keyword evidence="9" id="KW-1185">Reference proteome</keyword>
<comment type="subcellular location">
    <subcellularLocation>
        <location evidence="1 4">Bacterial flagellum basal body</location>
    </subcellularLocation>
</comment>
<dbReference type="Pfam" id="PF00460">
    <property type="entry name" value="Flg_bb_rod"/>
    <property type="match status" value="1"/>
</dbReference>
<sequence>MADYPYYNGYRDAVHGALVQQRHMDIISNNLANLNTPGFKSDRLIFNDYMTREIQTFHDQGSLKVTDNPLDVAIGGDGYFQIKMPDGETRLTRSGSFHMTTQGALVDAMGRTVLDENKAPINLNPEGGKIFIDSEGGVNQGNERVGALGVVTVKDKNILQKQGANTFLAKEGKQLQTVPATDYTITQGALEASNVVVVREMVGMINAFRAFESYQKAIHTMGEIDSKAANQVGRVG</sequence>
<dbReference type="AlphaFoldDB" id="A0A0D2J611"/>
<feature type="domain" description="Flagellar hook protein FlgE/F/G-like D1" evidence="7">
    <location>
        <begin position="73"/>
        <end position="139"/>
    </location>
</feature>
<dbReference type="PANTHER" id="PTHR30435:SF19">
    <property type="entry name" value="FLAGELLAR BASAL-BODY ROD PROTEIN FLGG"/>
    <property type="match status" value="1"/>
</dbReference>
<accession>A0A0D2J611</accession>
<dbReference type="Pfam" id="PF06429">
    <property type="entry name" value="Flg_bbr_C"/>
    <property type="match status" value="1"/>
</dbReference>
<dbReference type="InterPro" id="IPR001444">
    <property type="entry name" value="Flag_bb_rod_N"/>
</dbReference>
<dbReference type="RefSeq" id="WP_044349236.1">
    <property type="nucleotide sequence ID" value="NZ_AZAC01000015.1"/>
</dbReference>
<dbReference type="OrthoDB" id="9804559at2"/>
<dbReference type="NCBIfam" id="TIGR03506">
    <property type="entry name" value="FlgEFG_subfam"/>
    <property type="match status" value="1"/>
</dbReference>
<dbReference type="InterPro" id="IPR020013">
    <property type="entry name" value="Flagellar_FlgE/F/G"/>
</dbReference>
<proteinExistence type="inferred from homology"/>
<evidence type="ECO:0000256" key="4">
    <source>
        <dbReference type="RuleBase" id="RU362116"/>
    </source>
</evidence>
<dbReference type="Proteomes" id="UP000032233">
    <property type="component" value="Unassembled WGS sequence"/>
</dbReference>
<dbReference type="EMBL" id="AZAC01000015">
    <property type="protein sequence ID" value="KIX13529.1"/>
    <property type="molecule type" value="Genomic_DNA"/>
</dbReference>
<dbReference type="SUPFAM" id="SSF117143">
    <property type="entry name" value="Flagellar hook protein flgE"/>
    <property type="match status" value="1"/>
</dbReference>
<protein>
    <submittedName>
        <fullName evidence="8">Uncharacterized protein</fullName>
    </submittedName>
</protein>
<dbReference type="GO" id="GO:0071978">
    <property type="term" value="P:bacterial-type flagellum-dependent swarming motility"/>
    <property type="evidence" value="ECO:0007669"/>
    <property type="project" value="TreeGrafter"/>
</dbReference>
<evidence type="ECO:0000259" key="7">
    <source>
        <dbReference type="Pfam" id="PF22692"/>
    </source>
</evidence>
<organism evidence="8 9">
    <name type="scientific">Dethiosulfatarculus sandiegensis</name>
    <dbReference type="NCBI Taxonomy" id="1429043"/>
    <lineage>
        <taxon>Bacteria</taxon>
        <taxon>Pseudomonadati</taxon>
        <taxon>Thermodesulfobacteriota</taxon>
        <taxon>Desulfarculia</taxon>
        <taxon>Desulfarculales</taxon>
        <taxon>Desulfarculaceae</taxon>
        <taxon>Dethiosulfatarculus</taxon>
    </lineage>
</organism>